<dbReference type="AlphaFoldDB" id="T1G362"/>
<evidence type="ECO:0000313" key="10">
    <source>
        <dbReference type="Proteomes" id="UP000015101"/>
    </source>
</evidence>
<comment type="subcellular location">
    <subcellularLocation>
        <location evidence="1">Membrane</location>
    </subcellularLocation>
</comment>
<dbReference type="GO" id="GO:0035556">
    <property type="term" value="P:intracellular signal transduction"/>
    <property type="evidence" value="ECO:0007669"/>
    <property type="project" value="InterPro"/>
</dbReference>
<keyword evidence="3" id="KW-0547">Nucleotide-binding</keyword>
<reference evidence="10" key="1">
    <citation type="submission" date="2012-12" db="EMBL/GenBank/DDBJ databases">
        <authorList>
            <person name="Hellsten U."/>
            <person name="Grimwood J."/>
            <person name="Chapman J.A."/>
            <person name="Shapiro H."/>
            <person name="Aerts A."/>
            <person name="Otillar R.P."/>
            <person name="Terry A.Y."/>
            <person name="Boore J.L."/>
            <person name="Simakov O."/>
            <person name="Marletaz F."/>
            <person name="Cho S.-J."/>
            <person name="Edsinger-Gonzales E."/>
            <person name="Havlak P."/>
            <person name="Kuo D.-H."/>
            <person name="Larsson T."/>
            <person name="Lv J."/>
            <person name="Arendt D."/>
            <person name="Savage R."/>
            <person name="Osoegawa K."/>
            <person name="de Jong P."/>
            <person name="Lindberg D.R."/>
            <person name="Seaver E.C."/>
            <person name="Weisblat D.A."/>
            <person name="Putnam N.H."/>
            <person name="Grigoriev I.V."/>
            <person name="Rokhsar D.S."/>
        </authorList>
    </citation>
    <scope>NUCLEOTIDE SEQUENCE</scope>
</reference>
<dbReference type="OrthoDB" id="60033at2759"/>
<accession>T1G362</accession>
<evidence type="ECO:0000256" key="6">
    <source>
        <dbReference type="ARBA" id="ARBA00023239"/>
    </source>
</evidence>
<name>T1G362_HELRO</name>
<keyword evidence="5" id="KW-0472">Membrane</keyword>
<dbReference type="CTD" id="20215510"/>
<dbReference type="EnsemblMetazoa" id="HelroT77993">
    <property type="protein sequence ID" value="HelroP77993"/>
    <property type="gene ID" value="HelroG77993"/>
</dbReference>
<dbReference type="GO" id="GO:0004383">
    <property type="term" value="F:guanylate cyclase activity"/>
    <property type="evidence" value="ECO:0000318"/>
    <property type="project" value="GO_Central"/>
</dbReference>
<dbReference type="InParanoid" id="T1G362"/>
<keyword evidence="2" id="KW-0812">Transmembrane</keyword>
<dbReference type="Pfam" id="PF00211">
    <property type="entry name" value="Guanylate_cyc"/>
    <property type="match status" value="1"/>
</dbReference>
<dbReference type="InterPro" id="IPR029787">
    <property type="entry name" value="Nucleotide_cyclase"/>
</dbReference>
<reference evidence="9" key="3">
    <citation type="submission" date="2015-06" db="UniProtKB">
        <authorList>
            <consortium name="EnsemblMetazoa"/>
        </authorList>
    </citation>
    <scope>IDENTIFICATION</scope>
</reference>
<dbReference type="PANTHER" id="PTHR11920">
    <property type="entry name" value="GUANYLYL CYCLASE"/>
    <property type="match status" value="1"/>
</dbReference>
<dbReference type="GeneID" id="20215510"/>
<dbReference type="Gene3D" id="3.30.70.1230">
    <property type="entry name" value="Nucleotide cyclase"/>
    <property type="match status" value="1"/>
</dbReference>
<keyword evidence="4" id="KW-1133">Transmembrane helix</keyword>
<dbReference type="SUPFAM" id="SSF55073">
    <property type="entry name" value="Nucleotide cyclase"/>
    <property type="match status" value="1"/>
</dbReference>
<dbReference type="OMA" id="HRIHISQ"/>
<dbReference type="Proteomes" id="UP000015101">
    <property type="component" value="Unassembled WGS sequence"/>
</dbReference>
<dbReference type="RefSeq" id="XP_009016549.1">
    <property type="nucleotide sequence ID" value="XM_009018301.1"/>
</dbReference>
<organism evidence="9 10">
    <name type="scientific">Helobdella robusta</name>
    <name type="common">Californian leech</name>
    <dbReference type="NCBI Taxonomy" id="6412"/>
    <lineage>
        <taxon>Eukaryota</taxon>
        <taxon>Metazoa</taxon>
        <taxon>Spiralia</taxon>
        <taxon>Lophotrochozoa</taxon>
        <taxon>Annelida</taxon>
        <taxon>Clitellata</taxon>
        <taxon>Hirudinea</taxon>
        <taxon>Rhynchobdellida</taxon>
        <taxon>Glossiphoniidae</taxon>
        <taxon>Helobdella</taxon>
    </lineage>
</organism>
<evidence type="ECO:0000259" key="7">
    <source>
        <dbReference type="PROSITE" id="PS50125"/>
    </source>
</evidence>
<evidence type="ECO:0000313" key="8">
    <source>
        <dbReference type="EMBL" id="ESO05234.1"/>
    </source>
</evidence>
<dbReference type="FunFam" id="3.30.70.1230:FF:000030">
    <property type="entry name" value="Si:ch211-215j19.12"/>
    <property type="match status" value="1"/>
</dbReference>
<dbReference type="InterPro" id="IPR050401">
    <property type="entry name" value="Cyclic_nucleotide_synthase"/>
</dbReference>
<dbReference type="PANTHER" id="PTHR11920:SF499">
    <property type="entry name" value="GUANYLATE CYCLASE DOMAIN-CONTAINING PROTEIN"/>
    <property type="match status" value="1"/>
</dbReference>
<dbReference type="GO" id="GO:0007168">
    <property type="term" value="P:receptor guanylyl cyclase signaling pathway"/>
    <property type="evidence" value="ECO:0000318"/>
    <property type="project" value="GO_Central"/>
</dbReference>
<dbReference type="InterPro" id="IPR001054">
    <property type="entry name" value="A/G_cyclase"/>
</dbReference>
<dbReference type="EMBL" id="KB096365">
    <property type="protein sequence ID" value="ESO05234.1"/>
    <property type="molecule type" value="Genomic_DNA"/>
</dbReference>
<proteinExistence type="predicted"/>
<dbReference type="eggNOG" id="KOG1023">
    <property type="taxonomic scope" value="Eukaryota"/>
</dbReference>
<dbReference type="GO" id="GO:0001653">
    <property type="term" value="F:peptide receptor activity"/>
    <property type="evidence" value="ECO:0000318"/>
    <property type="project" value="GO_Central"/>
</dbReference>
<feature type="domain" description="Guanylate cyclase" evidence="7">
    <location>
        <begin position="47"/>
        <end position="177"/>
    </location>
</feature>
<dbReference type="STRING" id="6412.T1G362"/>
<dbReference type="EMBL" id="AMQM01003900">
    <property type="status" value="NOT_ANNOTATED_CDS"/>
    <property type="molecule type" value="Genomic_DNA"/>
</dbReference>
<dbReference type="PROSITE" id="PS50125">
    <property type="entry name" value="GUANYLATE_CYCLASE_2"/>
    <property type="match status" value="1"/>
</dbReference>
<dbReference type="GO" id="GO:0000166">
    <property type="term" value="F:nucleotide binding"/>
    <property type="evidence" value="ECO:0007669"/>
    <property type="project" value="UniProtKB-KW"/>
</dbReference>
<dbReference type="KEGG" id="hro:HELRODRAFT_77993"/>
<reference evidence="8 10" key="2">
    <citation type="journal article" date="2013" name="Nature">
        <title>Insights into bilaterian evolution from three spiralian genomes.</title>
        <authorList>
            <person name="Simakov O."/>
            <person name="Marletaz F."/>
            <person name="Cho S.J."/>
            <person name="Edsinger-Gonzales E."/>
            <person name="Havlak P."/>
            <person name="Hellsten U."/>
            <person name="Kuo D.H."/>
            <person name="Larsson T."/>
            <person name="Lv J."/>
            <person name="Arendt D."/>
            <person name="Savage R."/>
            <person name="Osoegawa K."/>
            <person name="de Jong P."/>
            <person name="Grimwood J."/>
            <person name="Chapman J.A."/>
            <person name="Shapiro H."/>
            <person name="Aerts A."/>
            <person name="Otillar R.P."/>
            <person name="Terry A.Y."/>
            <person name="Boore J.L."/>
            <person name="Grigoriev I.V."/>
            <person name="Lindberg D.R."/>
            <person name="Seaver E.C."/>
            <person name="Weisblat D.A."/>
            <person name="Putnam N.H."/>
            <person name="Rokhsar D.S."/>
        </authorList>
    </citation>
    <scope>NUCLEOTIDE SEQUENCE</scope>
</reference>
<dbReference type="HOGENOM" id="CLU_001072_6_1_1"/>
<protein>
    <recommendedName>
        <fullName evidence="7">Guanylate cyclase domain-containing protein</fullName>
    </recommendedName>
</protein>
<dbReference type="GO" id="GO:0006182">
    <property type="term" value="P:cGMP biosynthetic process"/>
    <property type="evidence" value="ECO:0000318"/>
    <property type="project" value="GO_Central"/>
</dbReference>
<dbReference type="SMART" id="SM00044">
    <property type="entry name" value="CYCc"/>
    <property type="match status" value="1"/>
</dbReference>
<gene>
    <name evidence="9" type="primary">20215510</name>
    <name evidence="8" type="ORF">HELRODRAFT_77993</name>
</gene>
<dbReference type="GO" id="GO:0005886">
    <property type="term" value="C:plasma membrane"/>
    <property type="evidence" value="ECO:0000318"/>
    <property type="project" value="GO_Central"/>
</dbReference>
<keyword evidence="10" id="KW-1185">Reference proteome</keyword>
<evidence type="ECO:0000256" key="5">
    <source>
        <dbReference type="ARBA" id="ARBA00023136"/>
    </source>
</evidence>
<evidence type="ECO:0000256" key="2">
    <source>
        <dbReference type="ARBA" id="ARBA00022692"/>
    </source>
</evidence>
<evidence type="ECO:0000313" key="9">
    <source>
        <dbReference type="EnsemblMetazoa" id="HelroP77993"/>
    </source>
</evidence>
<sequence length="237" mass="26743">MTEIKSLEIRKEKRKTEKLLHEMLPKSMAYRLQKGEQICAEQFQCVTVFFSDIADFTEISINSAPIDIVRFLNDVYNFIDSQIVKYDVYKVETIGCVYMVSSGIPSRNGDRHCAEISRLSIDLIQACDEFVIPHMQTHKLQLRIGVHTGPVVGGIVGNKMPRYCLFGDTVNTASRMQSNGLPHRIHISQATDSALQKIGGFETKLRGEINVKVCTVLSIHSQCFNCHLNVLNIILLL</sequence>
<dbReference type="Gene3D" id="6.10.250.780">
    <property type="match status" value="1"/>
</dbReference>
<keyword evidence="6" id="KW-0456">Lyase</keyword>
<dbReference type="CDD" id="cd07302">
    <property type="entry name" value="CHD"/>
    <property type="match status" value="1"/>
</dbReference>
<evidence type="ECO:0000256" key="1">
    <source>
        <dbReference type="ARBA" id="ARBA00004370"/>
    </source>
</evidence>
<evidence type="ECO:0000256" key="3">
    <source>
        <dbReference type="ARBA" id="ARBA00022741"/>
    </source>
</evidence>
<evidence type="ECO:0000256" key="4">
    <source>
        <dbReference type="ARBA" id="ARBA00022989"/>
    </source>
</evidence>